<name>A0AAQ1UH18_9BACT</name>
<dbReference type="Pfam" id="PF06739">
    <property type="entry name" value="SBBP"/>
    <property type="match status" value="1"/>
</dbReference>
<comment type="caution">
    <text evidence="2">The sequence shown here is derived from an EMBL/GenBank/DDBJ whole genome shotgun (WGS) entry which is preliminary data.</text>
</comment>
<gene>
    <name evidence="2" type="ORF">NCTC13063_01198</name>
</gene>
<dbReference type="SUPFAM" id="SSF63829">
    <property type="entry name" value="Calcium-dependent phosphotriesterase"/>
    <property type="match status" value="1"/>
</dbReference>
<organism evidence="2 3">
    <name type="scientific">Segatella buccae</name>
    <dbReference type="NCBI Taxonomy" id="28126"/>
    <lineage>
        <taxon>Bacteria</taxon>
        <taxon>Pseudomonadati</taxon>
        <taxon>Bacteroidota</taxon>
        <taxon>Bacteroidia</taxon>
        <taxon>Bacteroidales</taxon>
        <taxon>Prevotellaceae</taxon>
        <taxon>Segatella</taxon>
    </lineage>
</organism>
<dbReference type="InterPro" id="IPR015943">
    <property type="entry name" value="WD40/YVTN_repeat-like_dom_sf"/>
</dbReference>
<dbReference type="Gene3D" id="2.130.10.10">
    <property type="entry name" value="YVTN repeat-like/Quinoprotein amine dehydrogenase"/>
    <property type="match status" value="1"/>
</dbReference>
<feature type="chain" id="PRO_5042871391" evidence="1">
    <location>
        <begin position="21"/>
        <end position="593"/>
    </location>
</feature>
<sequence length="593" mass="64575">MMRKLLLSFVMLAAVAAVHAADFKYQWHHTIYGKTRSGNTPISVIKTTDGNYVAFNAFGSNTLTGTKLYFDGEPLKDAEGKEIEGCPYKGTNANTGNDNLLLQKMNPETGKVIWTVYSDKGYLYNNKSVYPTADGGLVFVGDVRNLADKTETTLLRMVGADGQKTEVNYTPAGNGRTSVEGVIAKIDKDGKVAWAKLIATTTHPTIKGKTYGEYDIYYKGLAVDSKGNIYVCGNYMSAVTFVKRDGTQETHQAKNTAAWDGTIQTSAGDPFIAKLDKDGYLLQFMTEDESNVKFATFDKMVIKNDVIYVSGRLQGNGTATIKFGDTTLQPNDCWNLLYASVKTEDLSLNYIKMLVAGKFGGKNYAVQNMNLQYYNGSLYMTGLITGSLADDATSEPFIATKSRMREAMIVKVDAKDGTRLVGGIDGQSITSAYAVIETKDPITVWVYGYALLAKARLNKYTLEEGKLLKGTEEIALEEATMGMLGEPLIDGNAFVSMARPRYDSGTILGATGPATTFFNWGIVLTKYTCDDILPDEDTLTGIKDVNVQKDRVANCNVYTLAGVLVKRAKTMAEATSGLPSGLYIIGGKKIVVK</sequence>
<reference evidence="2 3" key="1">
    <citation type="submission" date="2018-06" db="EMBL/GenBank/DDBJ databases">
        <authorList>
            <consortium name="Pathogen Informatics"/>
            <person name="Doyle S."/>
        </authorList>
    </citation>
    <scope>NUCLEOTIDE SEQUENCE [LARGE SCALE GENOMIC DNA]</scope>
    <source>
        <strain evidence="2 3">NCTC13063</strain>
    </source>
</reference>
<evidence type="ECO:0000313" key="3">
    <source>
        <dbReference type="Proteomes" id="UP000255283"/>
    </source>
</evidence>
<accession>A0AAQ1UH18</accession>
<proteinExistence type="predicted"/>
<feature type="signal peptide" evidence="1">
    <location>
        <begin position="1"/>
        <end position="20"/>
    </location>
</feature>
<evidence type="ECO:0000313" key="2">
    <source>
        <dbReference type="EMBL" id="SUB79921.1"/>
    </source>
</evidence>
<evidence type="ECO:0000256" key="1">
    <source>
        <dbReference type="SAM" id="SignalP"/>
    </source>
</evidence>
<dbReference type="InterPro" id="IPR010620">
    <property type="entry name" value="SBBP_repeat"/>
</dbReference>
<keyword evidence="1" id="KW-0732">Signal</keyword>
<dbReference type="Proteomes" id="UP000255283">
    <property type="component" value="Unassembled WGS sequence"/>
</dbReference>
<dbReference type="EMBL" id="UGTJ01000001">
    <property type="protein sequence ID" value="SUB79921.1"/>
    <property type="molecule type" value="Genomic_DNA"/>
</dbReference>
<protein>
    <submittedName>
        <fullName evidence="2">Uncharacterized protein</fullName>
    </submittedName>
</protein>
<dbReference type="AlphaFoldDB" id="A0AAQ1UH18"/>
<dbReference type="RefSeq" id="WP_115153545.1">
    <property type="nucleotide sequence ID" value="NZ_DBFWLE010000009.1"/>
</dbReference>